<feature type="signal peptide" evidence="4">
    <location>
        <begin position="1"/>
        <end position="19"/>
    </location>
</feature>
<keyword evidence="2" id="KW-0813">Transport</keyword>
<evidence type="ECO:0000256" key="1">
    <source>
        <dbReference type="ARBA" id="ARBA00008520"/>
    </source>
</evidence>
<dbReference type="InterPro" id="IPR050490">
    <property type="entry name" value="Bact_solute-bd_prot1"/>
</dbReference>
<dbReference type="PANTHER" id="PTHR43649:SF34">
    <property type="entry name" value="ABC TRANSPORTER PERIPLASMIC-BINDING PROTEIN YCJN-RELATED"/>
    <property type="match status" value="1"/>
</dbReference>
<dbReference type="SUPFAM" id="SSF53850">
    <property type="entry name" value="Periplasmic binding protein-like II"/>
    <property type="match status" value="1"/>
</dbReference>
<dbReference type="PANTHER" id="PTHR43649">
    <property type="entry name" value="ARABINOSE-BINDING PROTEIN-RELATED"/>
    <property type="match status" value="1"/>
</dbReference>
<protein>
    <submittedName>
        <fullName evidence="5">ABC-type sugar transport system, periplasmic component</fullName>
    </submittedName>
</protein>
<keyword evidence="5" id="KW-0762">Sugar transport</keyword>
<accession>A0A212KGA5</accession>
<reference evidence="5" key="1">
    <citation type="submission" date="2016-04" db="EMBL/GenBank/DDBJ databases">
        <authorList>
            <person name="Evans L.H."/>
            <person name="Alamgir A."/>
            <person name="Owens N."/>
            <person name="Weber N.D."/>
            <person name="Virtaneva K."/>
            <person name="Barbian K."/>
            <person name="Babar A."/>
            <person name="Rosenke K."/>
        </authorList>
    </citation>
    <scope>NUCLEOTIDE SEQUENCE</scope>
    <source>
        <strain evidence="5">86</strain>
    </source>
</reference>
<evidence type="ECO:0000313" key="5">
    <source>
        <dbReference type="EMBL" id="SBW10764.1"/>
    </source>
</evidence>
<dbReference type="EMBL" id="FLUN01000001">
    <property type="protein sequence ID" value="SBW10764.1"/>
    <property type="molecule type" value="Genomic_DNA"/>
</dbReference>
<gene>
    <name evidence="5" type="ORF">KL86CLO1_13045</name>
</gene>
<dbReference type="Gene3D" id="3.40.190.10">
    <property type="entry name" value="Periplasmic binding protein-like II"/>
    <property type="match status" value="1"/>
</dbReference>
<evidence type="ECO:0000256" key="2">
    <source>
        <dbReference type="ARBA" id="ARBA00022448"/>
    </source>
</evidence>
<evidence type="ECO:0000256" key="4">
    <source>
        <dbReference type="SAM" id="SignalP"/>
    </source>
</evidence>
<sequence>MKKLIALLLVLSMALGVAACTTDGTTTSAPPASQSPVATDTAAPTPVDVTTITIPSYMVGENAGAVYFEPAVKRFNEQNAGVYQIVLEEISEDEYFPQLSMLARTGNLPLIVSGAPSTTADFVNTVLVPQNLYYPMNDFLAEHKTINDLCLDSSMAFSTLDSGDVIGVPAVYTPTVGLFYNTDLFTPSKKIADMTIDELIAEMGDNKFAFQTVDNAWTSMLLLSALIANEEGGKELLTEYDGQKLYDYNQPCLINAVTKLKAIWADHAAPNSLGAAYADAANAFMSNQAAVICNGPWMNGEFTADAATKWSNNFNGASVHGDVYPGNVALASTAAYGRWIVTNNYKSEAELNCALAFIEFLYSQEELETFMLIEGGQCPKMTYSAGFLSKLNESSLLSEQSAAVTADTVIVPNVATIMPASVAEQVFAADLVQLVNGVMTPEQFCNDLTVKALETK</sequence>
<dbReference type="InterPro" id="IPR006059">
    <property type="entry name" value="SBP"/>
</dbReference>
<feature type="chain" id="PRO_5013301628" evidence="4">
    <location>
        <begin position="20"/>
        <end position="456"/>
    </location>
</feature>
<dbReference type="Pfam" id="PF13416">
    <property type="entry name" value="SBP_bac_8"/>
    <property type="match status" value="1"/>
</dbReference>
<name>A0A212KGA5_9FIRM</name>
<comment type="similarity">
    <text evidence="1">Belongs to the bacterial solute-binding protein 1 family.</text>
</comment>
<evidence type="ECO:0000256" key="3">
    <source>
        <dbReference type="ARBA" id="ARBA00022729"/>
    </source>
</evidence>
<proteinExistence type="inferred from homology"/>
<dbReference type="AlphaFoldDB" id="A0A212KGA5"/>
<organism evidence="5">
    <name type="scientific">uncultured Eubacteriales bacterium</name>
    <dbReference type="NCBI Taxonomy" id="172733"/>
    <lineage>
        <taxon>Bacteria</taxon>
        <taxon>Bacillati</taxon>
        <taxon>Bacillota</taxon>
        <taxon>Clostridia</taxon>
        <taxon>Eubacteriales</taxon>
        <taxon>environmental samples</taxon>
    </lineage>
</organism>
<dbReference type="PROSITE" id="PS51257">
    <property type="entry name" value="PROKAR_LIPOPROTEIN"/>
    <property type="match status" value="1"/>
</dbReference>
<keyword evidence="3 4" id="KW-0732">Signal</keyword>